<gene>
    <name evidence="1" type="ORF">BDR25DRAFT_370553</name>
</gene>
<comment type="caution">
    <text evidence="1">The sequence shown here is derived from an EMBL/GenBank/DDBJ whole genome shotgun (WGS) entry which is preliminary data.</text>
</comment>
<accession>A0ACB6QTJ0</accession>
<reference evidence="1" key="1">
    <citation type="journal article" date="2020" name="Stud. Mycol.">
        <title>101 Dothideomycetes genomes: a test case for predicting lifestyles and emergence of pathogens.</title>
        <authorList>
            <person name="Haridas S."/>
            <person name="Albert R."/>
            <person name="Binder M."/>
            <person name="Bloem J."/>
            <person name="Labutti K."/>
            <person name="Salamov A."/>
            <person name="Andreopoulos B."/>
            <person name="Baker S."/>
            <person name="Barry K."/>
            <person name="Bills G."/>
            <person name="Bluhm B."/>
            <person name="Cannon C."/>
            <person name="Castanera R."/>
            <person name="Culley D."/>
            <person name="Daum C."/>
            <person name="Ezra D."/>
            <person name="Gonzalez J."/>
            <person name="Henrissat B."/>
            <person name="Kuo A."/>
            <person name="Liang C."/>
            <person name="Lipzen A."/>
            <person name="Lutzoni F."/>
            <person name="Magnuson J."/>
            <person name="Mondo S."/>
            <person name="Nolan M."/>
            <person name="Ohm R."/>
            <person name="Pangilinan J."/>
            <person name="Park H.-J."/>
            <person name="Ramirez L."/>
            <person name="Alfaro M."/>
            <person name="Sun H."/>
            <person name="Tritt A."/>
            <person name="Yoshinaga Y."/>
            <person name="Zwiers L.-H."/>
            <person name="Turgeon B."/>
            <person name="Goodwin S."/>
            <person name="Spatafora J."/>
            <person name="Crous P."/>
            <person name="Grigoriev I."/>
        </authorList>
    </citation>
    <scope>NUCLEOTIDE SEQUENCE</scope>
    <source>
        <strain evidence="1">ATCC 200398</strain>
    </source>
</reference>
<sequence>MADAAAQSANSNTMQDTLPLGSAASQARRRLSRAESLSKQLGQGFGGLDWENFLTDETLNWDNDTPLGPFQYEDPQHAIIGHGQDPYFLAIPENTDIRGFMRDDSSFLQAHDHRGSIGMTNQPFVALPNADLGASLLEYPLDLHLVDSNYQTNDFYMGHEIVPYEADSLFIPKEQHTRSPIKTVASEYPTSRQRARSGSYGTAGSGVSRRKARTSSCESSQCSISVPTPTTSRRTSVSLTNPSAKLRDWQAMKHRASAAVRYKIGDQPKTDDARPWIRVNATTKGDTTRTSKINNYTANYEERPHPLGTGWDGPKHRFDYTPAGEFKEKTMSAPQIKEFILHYPRDQRTAKLKLWLQKGPTDSARRYKTNTWSKCRFRNCPAQVYQTGTILHGHYRIAFDEKWHRDRENADPFLTTGYVHLYCMERFLDFPEICTKADVEVDTRSLTNEPKAHFAATLAGAPESGIGIAFIENCRRKKLQQIDEFKDYPCHADYKHGEPKPHEKTLTYWMTKIKAESRPPAQIRQFQARGLKNTHLVVNLGDLEVLFGDVIKNRQAKKANRKKTRHSDDEEQQLHPKKTRTTSIAAHSPPQYQFTPRSAQRKSKCAPMQQNFDGGEDTEPYDPLNWAQEDSDDDFNAPVSFASPPQRSGLRFGPNPRLRGLPPINYSVGNPANPRPPPQASSQQQLVVDTQLENVTGLPNDHELSSVVTYLNSSIATRNDPKGLWENYNYNDHEATATKELNLDFLNRRQSSRSARYARSTASSVRPPGR</sequence>
<evidence type="ECO:0000313" key="2">
    <source>
        <dbReference type="Proteomes" id="UP000799755"/>
    </source>
</evidence>
<dbReference type="EMBL" id="MU003510">
    <property type="protein sequence ID" value="KAF2469883.1"/>
    <property type="molecule type" value="Genomic_DNA"/>
</dbReference>
<name>A0ACB6QTJ0_9PLEO</name>
<protein>
    <submittedName>
        <fullName evidence="1">Uncharacterized protein</fullName>
    </submittedName>
</protein>
<organism evidence="1 2">
    <name type="scientific">Lindgomyces ingoldianus</name>
    <dbReference type="NCBI Taxonomy" id="673940"/>
    <lineage>
        <taxon>Eukaryota</taxon>
        <taxon>Fungi</taxon>
        <taxon>Dikarya</taxon>
        <taxon>Ascomycota</taxon>
        <taxon>Pezizomycotina</taxon>
        <taxon>Dothideomycetes</taxon>
        <taxon>Pleosporomycetidae</taxon>
        <taxon>Pleosporales</taxon>
        <taxon>Lindgomycetaceae</taxon>
        <taxon>Lindgomyces</taxon>
    </lineage>
</organism>
<evidence type="ECO:0000313" key="1">
    <source>
        <dbReference type="EMBL" id="KAF2469883.1"/>
    </source>
</evidence>
<proteinExistence type="predicted"/>
<dbReference type="Proteomes" id="UP000799755">
    <property type="component" value="Unassembled WGS sequence"/>
</dbReference>
<keyword evidence="2" id="KW-1185">Reference proteome</keyword>